<organism evidence="1 2">
    <name type="scientific">Puccinia striiformis f. sp. tritici PST-78</name>
    <dbReference type="NCBI Taxonomy" id="1165861"/>
    <lineage>
        <taxon>Eukaryota</taxon>
        <taxon>Fungi</taxon>
        <taxon>Dikarya</taxon>
        <taxon>Basidiomycota</taxon>
        <taxon>Pucciniomycotina</taxon>
        <taxon>Pucciniomycetes</taxon>
        <taxon>Pucciniales</taxon>
        <taxon>Pucciniaceae</taxon>
        <taxon>Puccinia</taxon>
    </lineage>
</organism>
<keyword evidence="2" id="KW-1185">Reference proteome</keyword>
<gene>
    <name evidence="1" type="ORF">PSTG_03573</name>
</gene>
<dbReference type="EMBL" id="AJIL01000018">
    <property type="protein sequence ID" value="KNF03305.1"/>
    <property type="molecule type" value="Genomic_DNA"/>
</dbReference>
<dbReference type="AlphaFoldDB" id="A0A0L0VWB3"/>
<evidence type="ECO:0000313" key="2">
    <source>
        <dbReference type="Proteomes" id="UP000054564"/>
    </source>
</evidence>
<sequence>MSSEQIESLAQSIRNVSSDITEIKDLLCTADAEIIENRAELLSQRFVDIALNLKSRFDPPLLVILLYLLPIIPDVDPGTPIQTYYKDWFVTWNTQRILVTDNFINLAKSLGSIP</sequence>
<protein>
    <submittedName>
        <fullName evidence="1">Uncharacterized protein</fullName>
    </submittedName>
</protein>
<reference evidence="2" key="1">
    <citation type="submission" date="2014-03" db="EMBL/GenBank/DDBJ databases">
        <title>The Genome Sequence of Puccinia striiformis f. sp. tritici PST-78.</title>
        <authorList>
            <consortium name="The Broad Institute Genome Sequencing Platform"/>
            <person name="Cuomo C."/>
            <person name="Hulbert S."/>
            <person name="Chen X."/>
            <person name="Walker B."/>
            <person name="Young S.K."/>
            <person name="Zeng Q."/>
            <person name="Gargeya S."/>
            <person name="Fitzgerald M."/>
            <person name="Haas B."/>
            <person name="Abouelleil A."/>
            <person name="Alvarado L."/>
            <person name="Arachchi H.M."/>
            <person name="Berlin A.M."/>
            <person name="Chapman S.B."/>
            <person name="Goldberg J."/>
            <person name="Griggs A."/>
            <person name="Gujja S."/>
            <person name="Hansen M."/>
            <person name="Howarth C."/>
            <person name="Imamovic A."/>
            <person name="Larimer J."/>
            <person name="McCowan C."/>
            <person name="Montmayeur A."/>
            <person name="Murphy C."/>
            <person name="Neiman D."/>
            <person name="Pearson M."/>
            <person name="Priest M."/>
            <person name="Roberts A."/>
            <person name="Saif S."/>
            <person name="Shea T."/>
            <person name="Sisk P."/>
            <person name="Sykes S."/>
            <person name="Wortman J."/>
            <person name="Nusbaum C."/>
            <person name="Birren B."/>
        </authorList>
    </citation>
    <scope>NUCLEOTIDE SEQUENCE [LARGE SCALE GENOMIC DNA]</scope>
    <source>
        <strain evidence="2">race PST-78</strain>
    </source>
</reference>
<accession>A0A0L0VWB3</accession>
<comment type="caution">
    <text evidence="1">The sequence shown here is derived from an EMBL/GenBank/DDBJ whole genome shotgun (WGS) entry which is preliminary data.</text>
</comment>
<dbReference type="PANTHER" id="PTHR33069:SF3">
    <property type="entry name" value="DYNEIN HEAVY CHAIN TAIL DOMAIN-CONTAINING PROTEIN"/>
    <property type="match status" value="1"/>
</dbReference>
<dbReference type="Proteomes" id="UP000054564">
    <property type="component" value="Unassembled WGS sequence"/>
</dbReference>
<name>A0A0L0VWB3_9BASI</name>
<evidence type="ECO:0000313" key="1">
    <source>
        <dbReference type="EMBL" id="KNF03305.1"/>
    </source>
</evidence>
<proteinExistence type="predicted"/>
<dbReference type="PANTHER" id="PTHR33069">
    <property type="entry name" value="CHROMOSOME 7, WHOLE GENOME SHOTGUN SEQUENCE-RELATED"/>
    <property type="match status" value="1"/>
</dbReference>